<keyword evidence="1" id="KW-0805">Transcription regulation</keyword>
<dbReference type="Proteomes" id="UP000283458">
    <property type="component" value="Unassembled WGS sequence"/>
</dbReference>
<reference evidence="5 6" key="1">
    <citation type="submission" date="2018-09" db="EMBL/GenBank/DDBJ databases">
        <authorList>
            <person name="Zhu H."/>
        </authorList>
    </citation>
    <scope>NUCLEOTIDE SEQUENCE [LARGE SCALE GENOMIC DNA]</scope>
    <source>
        <strain evidence="5 6">K2W22B-5</strain>
    </source>
</reference>
<comment type="caution">
    <text evidence="5">The sequence shown here is derived from an EMBL/GenBank/DDBJ whole genome shotgun (WGS) entry which is preliminary data.</text>
</comment>
<dbReference type="AlphaFoldDB" id="A0A418W5P6"/>
<dbReference type="PANTHER" id="PTHR33204">
    <property type="entry name" value="TRANSCRIPTIONAL REGULATOR, MARR FAMILY"/>
    <property type="match status" value="1"/>
</dbReference>
<dbReference type="Gene3D" id="1.10.10.10">
    <property type="entry name" value="Winged helix-like DNA-binding domain superfamily/Winged helix DNA-binding domain"/>
    <property type="match status" value="1"/>
</dbReference>
<evidence type="ECO:0000256" key="1">
    <source>
        <dbReference type="ARBA" id="ARBA00023015"/>
    </source>
</evidence>
<keyword evidence="2" id="KW-0238">DNA-binding</keyword>
<proteinExistence type="predicted"/>
<dbReference type="InterPro" id="IPR002577">
    <property type="entry name" value="HTH_HxlR"/>
</dbReference>
<accession>A0A418W5P6</accession>
<feature type="domain" description="HTH hxlR-type" evidence="4">
    <location>
        <begin position="22"/>
        <end position="120"/>
    </location>
</feature>
<dbReference type="PANTHER" id="PTHR33204:SF39">
    <property type="entry name" value="TRANSCRIPTIONAL REGULATORY PROTEIN"/>
    <property type="match status" value="1"/>
</dbReference>
<evidence type="ECO:0000313" key="5">
    <source>
        <dbReference type="EMBL" id="RJF85237.1"/>
    </source>
</evidence>
<dbReference type="Pfam" id="PF01638">
    <property type="entry name" value="HxlR"/>
    <property type="match status" value="1"/>
</dbReference>
<dbReference type="SUPFAM" id="SSF46785">
    <property type="entry name" value="Winged helix' DNA-binding domain"/>
    <property type="match status" value="1"/>
</dbReference>
<dbReference type="EMBL" id="QYUL01000001">
    <property type="protein sequence ID" value="RJF85237.1"/>
    <property type="molecule type" value="Genomic_DNA"/>
</dbReference>
<organism evidence="5 6">
    <name type="scientific">Azospirillum cavernae</name>
    <dbReference type="NCBI Taxonomy" id="2320860"/>
    <lineage>
        <taxon>Bacteria</taxon>
        <taxon>Pseudomonadati</taxon>
        <taxon>Pseudomonadota</taxon>
        <taxon>Alphaproteobacteria</taxon>
        <taxon>Rhodospirillales</taxon>
        <taxon>Azospirillaceae</taxon>
        <taxon>Azospirillum</taxon>
    </lineage>
</organism>
<gene>
    <name evidence="5" type="ORF">D3877_07840</name>
</gene>
<dbReference type="OrthoDB" id="9800350at2"/>
<keyword evidence="6" id="KW-1185">Reference proteome</keyword>
<name>A0A418W5P6_9PROT</name>
<evidence type="ECO:0000313" key="6">
    <source>
        <dbReference type="Proteomes" id="UP000283458"/>
    </source>
</evidence>
<keyword evidence="3" id="KW-0804">Transcription</keyword>
<dbReference type="InterPro" id="IPR036388">
    <property type="entry name" value="WH-like_DNA-bd_sf"/>
</dbReference>
<dbReference type="InterPro" id="IPR036390">
    <property type="entry name" value="WH_DNA-bd_sf"/>
</dbReference>
<evidence type="ECO:0000256" key="3">
    <source>
        <dbReference type="ARBA" id="ARBA00023163"/>
    </source>
</evidence>
<sequence>MPQTAPTPWATLGPASINQGQCPVRDVLDHIGDKWTALIVLTLKSSPSRFSALHRAVPDISKRMLTQSLRNLERDGLLSRHVFPTKPPAVEYRLTPMGQSFLRHLESLVAWAEENHPAVREARLRFEAANDEG</sequence>
<evidence type="ECO:0000256" key="2">
    <source>
        <dbReference type="ARBA" id="ARBA00023125"/>
    </source>
</evidence>
<dbReference type="GO" id="GO:0003677">
    <property type="term" value="F:DNA binding"/>
    <property type="evidence" value="ECO:0007669"/>
    <property type="project" value="UniProtKB-KW"/>
</dbReference>
<protein>
    <submittedName>
        <fullName evidence="5">Transcriptional regulator</fullName>
    </submittedName>
</protein>
<dbReference type="PROSITE" id="PS51118">
    <property type="entry name" value="HTH_HXLR"/>
    <property type="match status" value="1"/>
</dbReference>
<evidence type="ECO:0000259" key="4">
    <source>
        <dbReference type="PROSITE" id="PS51118"/>
    </source>
</evidence>